<feature type="transmembrane region" description="Helical" evidence="7">
    <location>
        <begin position="317"/>
        <end position="338"/>
    </location>
</feature>
<evidence type="ECO:0000313" key="9">
    <source>
        <dbReference type="EMBL" id="RNA68946.1"/>
    </source>
</evidence>
<evidence type="ECO:0000259" key="8">
    <source>
        <dbReference type="Pfam" id="PF00482"/>
    </source>
</evidence>
<comment type="similarity">
    <text evidence="2">Belongs to the GSP F family.</text>
</comment>
<name>A0A3M7TTI8_9BACI</name>
<keyword evidence="6 7" id="KW-0472">Membrane</keyword>
<organism evidence="9 10">
    <name type="scientific">Alteribacter keqinensis</name>
    <dbReference type="NCBI Taxonomy" id="2483800"/>
    <lineage>
        <taxon>Bacteria</taxon>
        <taxon>Bacillati</taxon>
        <taxon>Bacillota</taxon>
        <taxon>Bacilli</taxon>
        <taxon>Bacillales</taxon>
        <taxon>Bacillaceae</taxon>
        <taxon>Alteribacter</taxon>
    </lineage>
</organism>
<dbReference type="InterPro" id="IPR047692">
    <property type="entry name" value="T4P_ComGB"/>
</dbReference>
<evidence type="ECO:0000256" key="2">
    <source>
        <dbReference type="ARBA" id="ARBA00005745"/>
    </source>
</evidence>
<dbReference type="EMBL" id="RHIB01000001">
    <property type="protein sequence ID" value="RNA68946.1"/>
    <property type="molecule type" value="Genomic_DNA"/>
</dbReference>
<dbReference type="InterPro" id="IPR042094">
    <property type="entry name" value="T2SS_GspF_sf"/>
</dbReference>
<sequence length="344" mass="40112">MLKRKSGPFKNDLERGEWLKELAVLTKEGYPIKEGLIILERYYDSRTSEMIRAVSEALRQGEYFSDFLTEYGFSKEITNHLLMMEKYGNFHKGLMISADLCAAKYQLTQNAKKILQYPLTMLFALIVLVSVVLRSILPQFELFFLQMDQELPMITKFLFTLLQFFDLPLLITGCAILLTVLWLLKSWPPHRKIRILLCLPFIRTYTRSFLTYFLVTQLSPMLNSGLSLNQSLVMLSKDSQLLFYREEAKRIKHDIQKGELMSRVINTHFHYEEQLETVIALGEAKGRIGEELERYGSFLFTRITLKLEGAIRKVQPVLYIVIGLFVLVLFLSLMLPVFQMTTTW</sequence>
<feature type="domain" description="Type II secretion system protein GspF" evidence="8">
    <location>
        <begin position="18"/>
        <end position="138"/>
    </location>
</feature>
<dbReference type="Proteomes" id="UP000278746">
    <property type="component" value="Unassembled WGS sequence"/>
</dbReference>
<protein>
    <recommendedName>
        <fullName evidence="8">Type II secretion system protein GspF domain-containing protein</fullName>
    </recommendedName>
</protein>
<dbReference type="RefSeq" id="WP_122896468.1">
    <property type="nucleotide sequence ID" value="NZ_RHIB01000001.1"/>
</dbReference>
<evidence type="ECO:0000313" key="10">
    <source>
        <dbReference type="Proteomes" id="UP000278746"/>
    </source>
</evidence>
<feature type="transmembrane region" description="Helical" evidence="7">
    <location>
        <begin position="114"/>
        <end position="137"/>
    </location>
</feature>
<gene>
    <name evidence="9" type="ORF">EBO34_03015</name>
</gene>
<dbReference type="Gene3D" id="1.20.81.30">
    <property type="entry name" value="Type II secretion system (T2SS), domain F"/>
    <property type="match status" value="2"/>
</dbReference>
<keyword evidence="10" id="KW-1185">Reference proteome</keyword>
<dbReference type="NCBIfam" id="NF041012">
    <property type="entry name" value="T4P_ComGB"/>
    <property type="match status" value="1"/>
</dbReference>
<keyword evidence="3" id="KW-1003">Cell membrane</keyword>
<evidence type="ECO:0000256" key="7">
    <source>
        <dbReference type="SAM" id="Phobius"/>
    </source>
</evidence>
<dbReference type="PANTHER" id="PTHR30012">
    <property type="entry name" value="GENERAL SECRETION PATHWAY PROTEIN"/>
    <property type="match status" value="1"/>
</dbReference>
<evidence type="ECO:0000256" key="5">
    <source>
        <dbReference type="ARBA" id="ARBA00022989"/>
    </source>
</evidence>
<dbReference type="Pfam" id="PF00482">
    <property type="entry name" value="T2SSF"/>
    <property type="match status" value="2"/>
</dbReference>
<dbReference type="PRINTS" id="PR00812">
    <property type="entry name" value="BCTERIALGSPF"/>
</dbReference>
<dbReference type="InterPro" id="IPR003004">
    <property type="entry name" value="GspF/PilC"/>
</dbReference>
<dbReference type="OrthoDB" id="1638902at2"/>
<comment type="subcellular location">
    <subcellularLocation>
        <location evidence="1">Cell membrane</location>
        <topology evidence="1">Multi-pass membrane protein</topology>
    </subcellularLocation>
</comment>
<keyword evidence="4 7" id="KW-0812">Transmembrane</keyword>
<evidence type="ECO:0000256" key="4">
    <source>
        <dbReference type="ARBA" id="ARBA00022692"/>
    </source>
</evidence>
<comment type="caution">
    <text evidence="9">The sequence shown here is derived from an EMBL/GenBank/DDBJ whole genome shotgun (WGS) entry which is preliminary data.</text>
</comment>
<feature type="transmembrane region" description="Helical" evidence="7">
    <location>
        <begin position="157"/>
        <end position="184"/>
    </location>
</feature>
<dbReference type="GO" id="GO:0005886">
    <property type="term" value="C:plasma membrane"/>
    <property type="evidence" value="ECO:0007669"/>
    <property type="project" value="UniProtKB-SubCell"/>
</dbReference>
<accession>A0A3M7TTI8</accession>
<dbReference type="PANTHER" id="PTHR30012:SF0">
    <property type="entry name" value="TYPE II SECRETION SYSTEM PROTEIN F-RELATED"/>
    <property type="match status" value="1"/>
</dbReference>
<proteinExistence type="inferred from homology"/>
<evidence type="ECO:0000256" key="6">
    <source>
        <dbReference type="ARBA" id="ARBA00023136"/>
    </source>
</evidence>
<evidence type="ECO:0000256" key="3">
    <source>
        <dbReference type="ARBA" id="ARBA00022475"/>
    </source>
</evidence>
<keyword evidence="5 7" id="KW-1133">Transmembrane helix</keyword>
<reference evidence="9 10" key="1">
    <citation type="submission" date="2018-10" db="EMBL/GenBank/DDBJ databases">
        <title>Bacillus Keqinensis sp. nov., a moderately halophilic bacterium isolated from a saline-alkaline lake.</title>
        <authorList>
            <person name="Wang H."/>
        </authorList>
    </citation>
    <scope>NUCLEOTIDE SEQUENCE [LARGE SCALE GENOMIC DNA]</scope>
    <source>
        <strain evidence="9 10">KQ-3</strain>
    </source>
</reference>
<dbReference type="InterPro" id="IPR018076">
    <property type="entry name" value="T2SS_GspF_dom"/>
</dbReference>
<feature type="domain" description="Type II secretion system protein GspF" evidence="8">
    <location>
        <begin position="215"/>
        <end position="336"/>
    </location>
</feature>
<dbReference type="AlphaFoldDB" id="A0A3M7TTI8"/>
<evidence type="ECO:0000256" key="1">
    <source>
        <dbReference type="ARBA" id="ARBA00004651"/>
    </source>
</evidence>